<sequence length="940" mass="102832">MRAGEITARRISTTSLTYEITFTGYFDMENGKAAADAQTDIKVFVGTVGPISVPRKQPITNIGNNTTKNEYSFIYTFPAPGRFNISTTLDNRNNNVLNIGPKPTQELNFFVKSTLVISAGLGQNRTPVMLNAPIDLAAVGQRYIHNPGAFDADGDSLAYRLVTPQESEGNNANGKDLLYVDPNKVQPLGPTENGAFPSTFSIDAITGDLVWDAPFVPGFYNVAFIVEEWRNGVKIGEITRDMQIIVVEANNDRPKLDSIPDLCVEAGTLIQQAIRAVDKNGDPLTLTTSGGVYRSDLIDPQLAQFIAASPNPAGQASGVFRWQTGCNHIRPEAYSVLFKVEDSPRAGFPNPSLFRKLADIRTFRIKVYGPRPKNVQATPTTDAGGRAFRVTWDPYACQVPGAQIVVYRKEGCSDYQPDPCSPGLPATLGYTEVGRVPVTATSFVDSSSTNPLRRGVKYSYRLVAEFPRPGAPITEPGYLNGGGTSIPSDEFCLDLPLLIPVITNVTVDSTSTTSGQISVKWTRPIGLNPSQINGPSQYRLSRATGLNGTNFTLITTINTQLQPGVADTIFVDKNLNTTANAYRYQLEYFFTNANGTLEKLDTSEPASSVRLTQGQAESKIVQLEWVANVPWSNNNQRHRIYREVRGRPGTYNQIAEVAVQDPRTFIYQDDGTDKYALDGTVNVTLSADSTYCYRVETVGTYGNDRIKPAILLNFSQKICATPIDTIKPCPPVLSLDTLDCSTIAPDAYCNQTTFTNNLSWTYPAKNAQGGDCDPNIVEYRIYYARFADETPALLASVVPPPTPPATNYAHTGLSSFAGCYYVTAVNRFGNESAPSNLVCKDNCPQFVMPNVFTPNNDGKNDTFQPLNCPSFVESVTFRVFNRWGVKVFETTNADINWDGTSSDGQGLPAGQYFYEASVTFQSVVRPGQPVALKGWVQLLR</sequence>
<dbReference type="Proteomes" id="UP000598271">
    <property type="component" value="Unassembled WGS sequence"/>
</dbReference>
<evidence type="ECO:0000313" key="2">
    <source>
        <dbReference type="Proteomes" id="UP000598271"/>
    </source>
</evidence>
<dbReference type="Pfam" id="PF13585">
    <property type="entry name" value="CHU_C"/>
    <property type="match status" value="1"/>
</dbReference>
<keyword evidence="2" id="KW-1185">Reference proteome</keyword>
<evidence type="ECO:0008006" key="3">
    <source>
        <dbReference type="Google" id="ProtNLM"/>
    </source>
</evidence>
<protein>
    <recommendedName>
        <fullName evidence="3">Gliding motility-associated C-terminal domain-containing protein</fullName>
    </recommendedName>
</protein>
<dbReference type="Gene3D" id="2.60.40.10">
    <property type="entry name" value="Immunoglobulins"/>
    <property type="match status" value="1"/>
</dbReference>
<dbReference type="InterPro" id="IPR026341">
    <property type="entry name" value="T9SS_type_B"/>
</dbReference>
<name>A0A8J3D7Z7_9BACT</name>
<accession>A0A8J3D7Z7</accession>
<organism evidence="1 2">
    <name type="scientific">Persicitalea jodogahamensis</name>
    <dbReference type="NCBI Taxonomy" id="402147"/>
    <lineage>
        <taxon>Bacteria</taxon>
        <taxon>Pseudomonadati</taxon>
        <taxon>Bacteroidota</taxon>
        <taxon>Cytophagia</taxon>
        <taxon>Cytophagales</taxon>
        <taxon>Spirosomataceae</taxon>
        <taxon>Persicitalea</taxon>
    </lineage>
</organism>
<gene>
    <name evidence="1" type="ORF">GCM10007390_46710</name>
</gene>
<dbReference type="InterPro" id="IPR013783">
    <property type="entry name" value="Ig-like_fold"/>
</dbReference>
<proteinExistence type="predicted"/>
<dbReference type="NCBIfam" id="TIGR04131">
    <property type="entry name" value="Bac_Flav_CTERM"/>
    <property type="match status" value="1"/>
</dbReference>
<dbReference type="EMBL" id="BMXF01000006">
    <property type="protein sequence ID" value="GHB85843.1"/>
    <property type="molecule type" value="Genomic_DNA"/>
</dbReference>
<comment type="caution">
    <text evidence="1">The sequence shown here is derived from an EMBL/GenBank/DDBJ whole genome shotgun (WGS) entry which is preliminary data.</text>
</comment>
<reference evidence="1 2" key="1">
    <citation type="journal article" date="2014" name="Int. J. Syst. Evol. Microbiol.">
        <title>Complete genome sequence of Corynebacterium casei LMG S-19264T (=DSM 44701T), isolated from a smear-ripened cheese.</title>
        <authorList>
            <consortium name="US DOE Joint Genome Institute (JGI-PGF)"/>
            <person name="Walter F."/>
            <person name="Albersmeier A."/>
            <person name="Kalinowski J."/>
            <person name="Ruckert C."/>
        </authorList>
    </citation>
    <scope>NUCLEOTIDE SEQUENCE [LARGE SCALE GENOMIC DNA]</scope>
    <source>
        <strain evidence="1 2">KCTC 12866</strain>
    </source>
</reference>
<dbReference type="AlphaFoldDB" id="A0A8J3D7Z7"/>
<evidence type="ECO:0000313" key="1">
    <source>
        <dbReference type="EMBL" id="GHB85843.1"/>
    </source>
</evidence>